<sequence length="29" mass="3514">MKSTKYEFTDPVKRILKFRISKKNNSKIL</sequence>
<dbReference type="EMBL" id="JAUSRL010000010">
    <property type="protein sequence ID" value="MDP9962120.1"/>
    <property type="molecule type" value="Genomic_DNA"/>
</dbReference>
<name>A0ABT9SRP5_9FLAO</name>
<dbReference type="Proteomes" id="UP001235513">
    <property type="component" value="Unassembled WGS sequence"/>
</dbReference>
<accession>A0ABT9SRP5</accession>
<organism evidence="1 2">
    <name type="scientific">Chryseobacterium lathyri</name>
    <dbReference type="NCBI Taxonomy" id="395933"/>
    <lineage>
        <taxon>Bacteria</taxon>
        <taxon>Pseudomonadati</taxon>
        <taxon>Bacteroidota</taxon>
        <taxon>Flavobacteriia</taxon>
        <taxon>Flavobacteriales</taxon>
        <taxon>Weeksellaceae</taxon>
        <taxon>Chryseobacterium group</taxon>
        <taxon>Chryseobacterium</taxon>
    </lineage>
</organism>
<evidence type="ECO:0000313" key="1">
    <source>
        <dbReference type="EMBL" id="MDP9962120.1"/>
    </source>
</evidence>
<gene>
    <name evidence="1" type="ORF">J2T04_004048</name>
</gene>
<reference evidence="1 2" key="1">
    <citation type="submission" date="2023-07" db="EMBL/GenBank/DDBJ databases">
        <title>Sorghum-associated microbial communities from plants grown in Nebraska, USA.</title>
        <authorList>
            <person name="Schachtman D."/>
        </authorList>
    </citation>
    <scope>NUCLEOTIDE SEQUENCE [LARGE SCALE GENOMIC DNA]</scope>
    <source>
        <strain evidence="1 2">CC351</strain>
    </source>
</reference>
<proteinExistence type="predicted"/>
<comment type="caution">
    <text evidence="1">The sequence shown here is derived from an EMBL/GenBank/DDBJ whole genome shotgun (WGS) entry which is preliminary data.</text>
</comment>
<keyword evidence="2" id="KW-1185">Reference proteome</keyword>
<protein>
    <submittedName>
        <fullName evidence="1">Uncharacterized protein</fullName>
    </submittedName>
</protein>
<evidence type="ECO:0000313" key="2">
    <source>
        <dbReference type="Proteomes" id="UP001235513"/>
    </source>
</evidence>